<accession>A0A315VL97</accession>
<feature type="non-terminal residue" evidence="8">
    <location>
        <position position="554"/>
    </location>
</feature>
<organism evidence="8 9">
    <name type="scientific">Gambusia affinis</name>
    <name type="common">Western mosquitofish</name>
    <name type="synonym">Heterandria affinis</name>
    <dbReference type="NCBI Taxonomy" id="33528"/>
    <lineage>
        <taxon>Eukaryota</taxon>
        <taxon>Metazoa</taxon>
        <taxon>Chordata</taxon>
        <taxon>Craniata</taxon>
        <taxon>Vertebrata</taxon>
        <taxon>Euteleostomi</taxon>
        <taxon>Actinopterygii</taxon>
        <taxon>Neopterygii</taxon>
        <taxon>Teleostei</taxon>
        <taxon>Neoteleostei</taxon>
        <taxon>Acanthomorphata</taxon>
        <taxon>Ovalentaria</taxon>
        <taxon>Atherinomorphae</taxon>
        <taxon>Cyprinodontiformes</taxon>
        <taxon>Poeciliidae</taxon>
        <taxon>Poeciliinae</taxon>
        <taxon>Gambusia</taxon>
    </lineage>
</organism>
<name>A0A315VL97_GAMAF</name>
<dbReference type="InterPro" id="IPR014756">
    <property type="entry name" value="Ig_E-set"/>
</dbReference>
<dbReference type="EMBL" id="NHOQ01001562">
    <property type="protein sequence ID" value="PWA23737.1"/>
    <property type="molecule type" value="Genomic_DNA"/>
</dbReference>
<dbReference type="SUPFAM" id="SSF48239">
    <property type="entry name" value="Terpenoid cyclases/Protein prenyltransferases"/>
    <property type="match status" value="1"/>
</dbReference>
<protein>
    <recommendedName>
        <fullName evidence="7">Alpha-2-macroglobulin domain-containing protein</fullName>
    </recommendedName>
</protein>
<feature type="domain" description="Alpha-2-macroglobulin" evidence="7">
    <location>
        <begin position="1"/>
        <end position="78"/>
    </location>
</feature>
<dbReference type="SMART" id="SM01419">
    <property type="entry name" value="Thiol-ester_cl"/>
    <property type="match status" value="1"/>
</dbReference>
<gene>
    <name evidence="8" type="ORF">CCH79_00020874</name>
</gene>
<evidence type="ECO:0000256" key="5">
    <source>
        <dbReference type="ARBA" id="ARBA00022966"/>
    </source>
</evidence>
<comment type="caution">
    <text evidence="8">The sequence shown here is derived from an EMBL/GenBank/DDBJ whole genome shotgun (WGS) entry which is preliminary data.</text>
</comment>
<dbReference type="InterPro" id="IPR050473">
    <property type="entry name" value="A2M/Complement_sys"/>
</dbReference>
<dbReference type="STRING" id="33528.ENSGAFP00000022521"/>
<dbReference type="PANTHER" id="PTHR11412">
    <property type="entry name" value="MACROGLOBULIN / COMPLEMENT"/>
    <property type="match status" value="1"/>
</dbReference>
<dbReference type="InterPro" id="IPR019742">
    <property type="entry name" value="MacrogloblnA2_CS"/>
</dbReference>
<evidence type="ECO:0000259" key="7">
    <source>
        <dbReference type="SMART" id="SM01360"/>
    </source>
</evidence>
<dbReference type="Pfam" id="PF00207">
    <property type="entry name" value="A2M"/>
    <property type="match status" value="1"/>
</dbReference>
<evidence type="ECO:0000313" key="8">
    <source>
        <dbReference type="EMBL" id="PWA23737.1"/>
    </source>
</evidence>
<dbReference type="Proteomes" id="UP000250572">
    <property type="component" value="Unassembled WGS sequence"/>
</dbReference>
<dbReference type="GO" id="GO:0007399">
    <property type="term" value="P:nervous system development"/>
    <property type="evidence" value="ECO:0007669"/>
    <property type="project" value="UniProtKB-ARBA"/>
</dbReference>
<dbReference type="Pfam" id="PF07678">
    <property type="entry name" value="TED_complement"/>
    <property type="match status" value="1"/>
</dbReference>
<dbReference type="PANTHER" id="PTHR11412:SF136">
    <property type="entry name" value="CD109 ANTIGEN"/>
    <property type="match status" value="1"/>
</dbReference>
<dbReference type="SUPFAM" id="SSF81296">
    <property type="entry name" value="E set domains"/>
    <property type="match status" value="1"/>
</dbReference>
<dbReference type="Gene3D" id="1.50.10.20">
    <property type="match status" value="1"/>
</dbReference>
<dbReference type="InterPro" id="IPR011626">
    <property type="entry name" value="Alpha-macroglobulin_TED"/>
</dbReference>
<dbReference type="Gene3D" id="2.20.130.20">
    <property type="match status" value="1"/>
</dbReference>
<sequence length="554" mass="59172">MQISLPVPDSITTWTASAFVMTENLGLGLTEKPAELTVFQDFFLSLNLPAYIIRGEELVLEVVLFNYLQEELEVTVIIAESDAFEFVFPDSEAVAMASVRRLLVEPEGGATVLVPVRPLVLGDVPIAVKAVSSAAADFVRTTVLVKAEGRPQSFSSSLLLDLPASRSGSVAFRFPPGVVDGSQRVSVTAIACLTVCAEGDLLGPSISGLDSLVQMPYGCGEQNMIHFAPNVYVLRYLSTRGPLDPALQNRAIDYMLKGYEQQLSYQRADGSFSAFGQQDSSGSTWLTAFVLRCLLQARPWVGVDGRVLESAAAWLAAQRAVGGAAAEPGTVIHSELQGGLDGPMSLTAYVLVALLEDAYIRVSGSDPVLVPSAAAPLSVCQAQYASRVTSALAYLEARLDQGVSSNYSLSLLSYALALAGSPASHAALNRLIGRADLKDGVPTWSSPDAGLSSSWQPRSADIEMASYVLLSLHQLNRVDEGLSLMKWLSQQRNHLGGYGSTQDTVVALQALSTFAALQGSERSYLDVTVTNGDSDVVADFHIDQDNMLLLQSRQ</sequence>
<dbReference type="Gene3D" id="2.60.40.10">
    <property type="entry name" value="Immunoglobulins"/>
    <property type="match status" value="1"/>
</dbReference>
<keyword evidence="9" id="KW-1185">Reference proteome</keyword>
<keyword evidence="6" id="KW-1015">Disulfide bond</keyword>
<keyword evidence="2" id="KW-0646">Protease inhibitor</keyword>
<keyword evidence="5" id="KW-0882">Thioester bond</keyword>
<comment type="similarity">
    <text evidence="1">Belongs to the protease inhibitor I39 (alpha-2-macroglobulin) family.</text>
</comment>
<dbReference type="SMART" id="SM01360">
    <property type="entry name" value="A2M"/>
    <property type="match status" value="1"/>
</dbReference>
<dbReference type="GO" id="GO:0005615">
    <property type="term" value="C:extracellular space"/>
    <property type="evidence" value="ECO:0007669"/>
    <property type="project" value="InterPro"/>
</dbReference>
<evidence type="ECO:0000256" key="4">
    <source>
        <dbReference type="ARBA" id="ARBA00022900"/>
    </source>
</evidence>
<dbReference type="InterPro" id="IPR047565">
    <property type="entry name" value="Alpha-macroglob_thiol-ester_cl"/>
</dbReference>
<dbReference type="Gene3D" id="2.60.120.1540">
    <property type="match status" value="1"/>
</dbReference>
<dbReference type="AlphaFoldDB" id="A0A315VL97"/>
<dbReference type="InterPro" id="IPR008930">
    <property type="entry name" value="Terpenoid_cyclase/PrenylTrfase"/>
</dbReference>
<reference evidence="8 9" key="1">
    <citation type="journal article" date="2018" name="G3 (Bethesda)">
        <title>A High-Quality Reference Genome for the Invasive Mosquitofish Gambusia affinis Using a Chicago Library.</title>
        <authorList>
            <person name="Hoffberg S.L."/>
            <person name="Troendle N.J."/>
            <person name="Glenn T.C."/>
            <person name="Mahmud O."/>
            <person name="Louha S."/>
            <person name="Chalopin D."/>
            <person name="Bennetzen J.L."/>
            <person name="Mauricio R."/>
        </authorList>
    </citation>
    <scope>NUCLEOTIDE SEQUENCE [LARGE SCALE GENOMIC DNA]</scope>
    <source>
        <strain evidence="8">NE01/NJP1002.9</strain>
        <tissue evidence="8">Muscle</tissue>
    </source>
</reference>
<proteinExistence type="inferred from homology"/>
<dbReference type="InterPro" id="IPR013783">
    <property type="entry name" value="Ig-like_fold"/>
</dbReference>
<dbReference type="PROSITE" id="PS00477">
    <property type="entry name" value="ALPHA_2_MACROGLOBULIN"/>
    <property type="match status" value="1"/>
</dbReference>
<evidence type="ECO:0000313" key="9">
    <source>
        <dbReference type="Proteomes" id="UP000250572"/>
    </source>
</evidence>
<dbReference type="GO" id="GO:0004867">
    <property type="term" value="F:serine-type endopeptidase inhibitor activity"/>
    <property type="evidence" value="ECO:0007669"/>
    <property type="project" value="UniProtKB-KW"/>
</dbReference>
<evidence type="ECO:0000256" key="6">
    <source>
        <dbReference type="ARBA" id="ARBA00023157"/>
    </source>
</evidence>
<dbReference type="InterPro" id="IPR001599">
    <property type="entry name" value="Macroglobln_a2"/>
</dbReference>
<keyword evidence="4" id="KW-0722">Serine protease inhibitor</keyword>
<evidence type="ECO:0000256" key="3">
    <source>
        <dbReference type="ARBA" id="ARBA00022729"/>
    </source>
</evidence>
<keyword evidence="3" id="KW-0732">Signal</keyword>
<evidence type="ECO:0000256" key="1">
    <source>
        <dbReference type="ARBA" id="ARBA00010952"/>
    </source>
</evidence>
<evidence type="ECO:0000256" key="2">
    <source>
        <dbReference type="ARBA" id="ARBA00022690"/>
    </source>
</evidence>